<sequence length="151" mass="16784">MIIIIPFNGLEKEMRDDITENLRQSSLLWTVMITSSMAWFVHSFTSCFISEGIDNDISSVLWCTVLQSELCLVTCLIQTSFRHSTLFGFSSAPDVLVGLVLHVGDYSSLAWPGLVVTCLSFSPFMVMSAQVMIELFTLIFDSSVLTLILGL</sequence>
<reference evidence="1" key="1">
    <citation type="journal article" date="2019" name="bioRxiv">
        <title>The Genome of the Zebra Mussel, Dreissena polymorpha: A Resource for Invasive Species Research.</title>
        <authorList>
            <person name="McCartney M.A."/>
            <person name="Auch B."/>
            <person name="Kono T."/>
            <person name="Mallez S."/>
            <person name="Zhang Y."/>
            <person name="Obille A."/>
            <person name="Becker A."/>
            <person name="Abrahante J.E."/>
            <person name="Garbe J."/>
            <person name="Badalamenti J.P."/>
            <person name="Herman A."/>
            <person name="Mangelson H."/>
            <person name="Liachko I."/>
            <person name="Sullivan S."/>
            <person name="Sone E.D."/>
            <person name="Koren S."/>
            <person name="Silverstein K.A.T."/>
            <person name="Beckman K.B."/>
            <person name="Gohl D.M."/>
        </authorList>
    </citation>
    <scope>NUCLEOTIDE SEQUENCE</scope>
    <source>
        <strain evidence="1">Duluth1</strain>
        <tissue evidence="1">Whole animal</tissue>
    </source>
</reference>
<comment type="caution">
    <text evidence="1">The sequence shown here is derived from an EMBL/GenBank/DDBJ whole genome shotgun (WGS) entry which is preliminary data.</text>
</comment>
<keyword evidence="2" id="KW-1185">Reference proteome</keyword>
<name>A0A9D4QTK2_DREPO</name>
<organism evidence="1 2">
    <name type="scientific">Dreissena polymorpha</name>
    <name type="common">Zebra mussel</name>
    <name type="synonym">Mytilus polymorpha</name>
    <dbReference type="NCBI Taxonomy" id="45954"/>
    <lineage>
        <taxon>Eukaryota</taxon>
        <taxon>Metazoa</taxon>
        <taxon>Spiralia</taxon>
        <taxon>Lophotrochozoa</taxon>
        <taxon>Mollusca</taxon>
        <taxon>Bivalvia</taxon>
        <taxon>Autobranchia</taxon>
        <taxon>Heteroconchia</taxon>
        <taxon>Euheterodonta</taxon>
        <taxon>Imparidentia</taxon>
        <taxon>Neoheterodontei</taxon>
        <taxon>Myida</taxon>
        <taxon>Dreissenoidea</taxon>
        <taxon>Dreissenidae</taxon>
        <taxon>Dreissena</taxon>
    </lineage>
</organism>
<dbReference type="EMBL" id="JAIWYP010000004">
    <property type="protein sequence ID" value="KAH3842954.1"/>
    <property type="molecule type" value="Genomic_DNA"/>
</dbReference>
<evidence type="ECO:0000313" key="2">
    <source>
        <dbReference type="Proteomes" id="UP000828390"/>
    </source>
</evidence>
<evidence type="ECO:0000313" key="1">
    <source>
        <dbReference type="EMBL" id="KAH3842954.1"/>
    </source>
</evidence>
<dbReference type="AlphaFoldDB" id="A0A9D4QTK2"/>
<protein>
    <submittedName>
        <fullName evidence="1">Uncharacterized protein</fullName>
    </submittedName>
</protein>
<gene>
    <name evidence="1" type="ORF">DPMN_116460</name>
</gene>
<reference evidence="1" key="2">
    <citation type="submission" date="2020-11" db="EMBL/GenBank/DDBJ databases">
        <authorList>
            <person name="McCartney M.A."/>
            <person name="Auch B."/>
            <person name="Kono T."/>
            <person name="Mallez S."/>
            <person name="Becker A."/>
            <person name="Gohl D.M."/>
            <person name="Silverstein K.A.T."/>
            <person name="Koren S."/>
            <person name="Bechman K.B."/>
            <person name="Herman A."/>
            <person name="Abrahante J.E."/>
            <person name="Garbe J."/>
        </authorList>
    </citation>
    <scope>NUCLEOTIDE SEQUENCE</scope>
    <source>
        <strain evidence="1">Duluth1</strain>
        <tissue evidence="1">Whole animal</tissue>
    </source>
</reference>
<proteinExistence type="predicted"/>
<dbReference type="Proteomes" id="UP000828390">
    <property type="component" value="Unassembled WGS sequence"/>
</dbReference>
<accession>A0A9D4QTK2</accession>